<gene>
    <name evidence="5" type="primary">modA</name>
    <name evidence="5" type="ORF">F9K24_03640</name>
</gene>
<keyword evidence="4" id="KW-0500">Molybdenum</keyword>
<dbReference type="Proteomes" id="UP000460298">
    <property type="component" value="Unassembled WGS sequence"/>
</dbReference>
<sequence length="248" mass="27050">MKRTSILIALILLPVSVISAETIRVAVSANFLGPVKRLKTLFESKSEHRLSISPGSSGALYAQIHNGAPYDLFLSADQSTVEKLVHEGKADGHSRFSYAVGRLVLWSPNPGRVLGPETLKSQFRHLAIANPRVAPYGQAAESVLRRLRVRETVEKRLVLGENLTQVHQFIVGGNADFGFLALSQIVDESGHVSEGSFWIVPPDMYPPLLQDAVLLTGGSQREAAGSFLSFLKTPHARRMIEICGYGLP</sequence>
<evidence type="ECO:0000256" key="3">
    <source>
        <dbReference type="ARBA" id="ARBA00022729"/>
    </source>
</evidence>
<protein>
    <submittedName>
        <fullName evidence="5">Molybdate ABC transporter substrate-binding protein</fullName>
    </submittedName>
</protein>
<accession>A0A833H4B0</accession>
<name>A0A833H4B0_9LEPT</name>
<organism evidence="5 6">
    <name type="scientific">Leptonema illini</name>
    <dbReference type="NCBI Taxonomy" id="183"/>
    <lineage>
        <taxon>Bacteria</taxon>
        <taxon>Pseudomonadati</taxon>
        <taxon>Spirochaetota</taxon>
        <taxon>Spirochaetia</taxon>
        <taxon>Leptospirales</taxon>
        <taxon>Leptospiraceae</taxon>
        <taxon>Leptonema</taxon>
    </lineage>
</organism>
<feature type="binding site" evidence="4">
    <location>
        <position position="57"/>
    </location>
    <ligand>
        <name>molybdate</name>
        <dbReference type="ChEBI" id="CHEBI:36264"/>
    </ligand>
</feature>
<dbReference type="CDD" id="cd13539">
    <property type="entry name" value="PBP2_AvModA"/>
    <property type="match status" value="1"/>
</dbReference>
<evidence type="ECO:0000313" key="6">
    <source>
        <dbReference type="Proteomes" id="UP000460298"/>
    </source>
</evidence>
<evidence type="ECO:0000256" key="4">
    <source>
        <dbReference type="PIRSR" id="PIRSR004846-1"/>
    </source>
</evidence>
<keyword evidence="3" id="KW-0732">Signal</keyword>
<dbReference type="SUPFAM" id="SSF53850">
    <property type="entry name" value="Periplasmic binding protein-like II"/>
    <property type="match status" value="1"/>
</dbReference>
<dbReference type="NCBIfam" id="TIGR01256">
    <property type="entry name" value="modA"/>
    <property type="match status" value="1"/>
</dbReference>
<proteinExistence type="inferred from homology"/>
<dbReference type="PANTHER" id="PTHR30632">
    <property type="entry name" value="MOLYBDATE-BINDING PERIPLASMIC PROTEIN"/>
    <property type="match status" value="1"/>
</dbReference>
<evidence type="ECO:0000313" key="5">
    <source>
        <dbReference type="EMBL" id="KAB2934883.1"/>
    </source>
</evidence>
<dbReference type="PIRSF" id="PIRSF004846">
    <property type="entry name" value="ModA"/>
    <property type="match status" value="1"/>
</dbReference>
<dbReference type="GO" id="GO:0030973">
    <property type="term" value="F:molybdate ion binding"/>
    <property type="evidence" value="ECO:0007669"/>
    <property type="project" value="InterPro"/>
</dbReference>
<dbReference type="InterPro" id="IPR050682">
    <property type="entry name" value="ModA/WtpA"/>
</dbReference>
<dbReference type="Pfam" id="PF13531">
    <property type="entry name" value="SBP_bac_11"/>
    <property type="match status" value="1"/>
</dbReference>
<comment type="similarity">
    <text evidence="1">Belongs to the bacterial solute-binding protein ModA family.</text>
</comment>
<dbReference type="InterPro" id="IPR005950">
    <property type="entry name" value="ModA"/>
</dbReference>
<dbReference type="InterPro" id="IPR044084">
    <property type="entry name" value="AvModA-like_subst-bd"/>
</dbReference>
<dbReference type="PANTHER" id="PTHR30632:SF14">
    <property type="entry name" value="TUNGSTATE_MOLYBDATE_CHROMATE-BINDING PROTEIN MODA"/>
    <property type="match status" value="1"/>
</dbReference>
<evidence type="ECO:0000256" key="1">
    <source>
        <dbReference type="ARBA" id="ARBA00009175"/>
    </source>
</evidence>
<evidence type="ECO:0000256" key="2">
    <source>
        <dbReference type="ARBA" id="ARBA00022723"/>
    </source>
</evidence>
<dbReference type="GO" id="GO:0046872">
    <property type="term" value="F:metal ion binding"/>
    <property type="evidence" value="ECO:0007669"/>
    <property type="project" value="UniProtKB-KW"/>
</dbReference>
<comment type="caution">
    <text evidence="5">The sequence shown here is derived from an EMBL/GenBank/DDBJ whole genome shotgun (WGS) entry which is preliminary data.</text>
</comment>
<dbReference type="EMBL" id="WBUI01000002">
    <property type="protein sequence ID" value="KAB2934883.1"/>
    <property type="molecule type" value="Genomic_DNA"/>
</dbReference>
<dbReference type="GO" id="GO:0015689">
    <property type="term" value="P:molybdate ion transport"/>
    <property type="evidence" value="ECO:0007669"/>
    <property type="project" value="InterPro"/>
</dbReference>
<dbReference type="AlphaFoldDB" id="A0A833H4B0"/>
<dbReference type="Gene3D" id="3.40.190.10">
    <property type="entry name" value="Periplasmic binding protein-like II"/>
    <property type="match status" value="2"/>
</dbReference>
<reference evidence="5 6" key="1">
    <citation type="submission" date="2019-10" db="EMBL/GenBank/DDBJ databases">
        <title>Extracellular Electron Transfer in a Candidatus Methanoperedens spp. Enrichment Culture.</title>
        <authorList>
            <person name="Berger S."/>
            <person name="Rangel Shaw D."/>
            <person name="Berben T."/>
            <person name="In 'T Zandt M."/>
            <person name="Frank J."/>
            <person name="Reimann J."/>
            <person name="Jetten M.S.M."/>
            <person name="Welte C.U."/>
        </authorList>
    </citation>
    <scope>NUCLEOTIDE SEQUENCE [LARGE SCALE GENOMIC DNA]</scope>
    <source>
        <strain evidence="5">SB12</strain>
    </source>
</reference>
<keyword evidence="2 4" id="KW-0479">Metal-binding</keyword>